<dbReference type="InterPro" id="IPR007527">
    <property type="entry name" value="Znf_SWIM"/>
</dbReference>
<evidence type="ECO:0000256" key="3">
    <source>
        <dbReference type="ARBA" id="ARBA00022833"/>
    </source>
</evidence>
<evidence type="ECO:0000256" key="4">
    <source>
        <dbReference type="PROSITE-ProRule" id="PRU00325"/>
    </source>
</evidence>
<dbReference type="GO" id="GO:0008270">
    <property type="term" value="F:zinc ion binding"/>
    <property type="evidence" value="ECO:0007669"/>
    <property type="project" value="UniProtKB-KW"/>
</dbReference>
<dbReference type="OrthoDB" id="1927586at2759"/>
<name>A0A2U1PSW4_ARTAN</name>
<dbReference type="PANTHER" id="PTHR47718:SF17">
    <property type="entry name" value="PROTEIN FAR1-RELATED SEQUENCE 5-LIKE"/>
    <property type="match status" value="1"/>
</dbReference>
<dbReference type="PROSITE" id="PS50966">
    <property type="entry name" value="ZF_SWIM"/>
    <property type="match status" value="1"/>
</dbReference>
<dbReference type="Pfam" id="PF03101">
    <property type="entry name" value="FAR1"/>
    <property type="match status" value="1"/>
</dbReference>
<evidence type="ECO:0000313" key="8">
    <source>
        <dbReference type="Proteomes" id="UP000245207"/>
    </source>
</evidence>
<feature type="domain" description="SWIM-type" evidence="6">
    <location>
        <begin position="291"/>
        <end position="327"/>
    </location>
</feature>
<comment type="caution">
    <text evidence="7">The sequence shown here is derived from an EMBL/GenBank/DDBJ whole genome shotgun (WGS) entry which is preliminary data.</text>
</comment>
<evidence type="ECO:0000313" key="7">
    <source>
        <dbReference type="EMBL" id="PWA88823.1"/>
    </source>
</evidence>
<keyword evidence="1" id="KW-0479">Metal-binding</keyword>
<accession>A0A2U1PSW4</accession>
<feature type="region of interest" description="Disordered" evidence="5">
    <location>
        <begin position="481"/>
        <end position="505"/>
    </location>
</feature>
<evidence type="ECO:0000259" key="6">
    <source>
        <dbReference type="PROSITE" id="PS50966"/>
    </source>
</evidence>
<keyword evidence="8" id="KW-1185">Reference proteome</keyword>
<evidence type="ECO:0000256" key="5">
    <source>
        <dbReference type="SAM" id="MobiDB-lite"/>
    </source>
</evidence>
<dbReference type="Pfam" id="PF04434">
    <property type="entry name" value="SWIM"/>
    <property type="match status" value="1"/>
</dbReference>
<dbReference type="EMBL" id="PKPP01000775">
    <property type="protein sequence ID" value="PWA88823.1"/>
    <property type="molecule type" value="Genomic_DNA"/>
</dbReference>
<dbReference type="AlphaFoldDB" id="A0A2U1PSW4"/>
<evidence type="ECO:0000256" key="1">
    <source>
        <dbReference type="ARBA" id="ARBA00022723"/>
    </source>
</evidence>
<reference evidence="7 8" key="1">
    <citation type="journal article" date="2018" name="Mol. Plant">
        <title>The genome of Artemisia annua provides insight into the evolution of Asteraceae family and artemisinin biosynthesis.</title>
        <authorList>
            <person name="Shen Q."/>
            <person name="Zhang L."/>
            <person name="Liao Z."/>
            <person name="Wang S."/>
            <person name="Yan T."/>
            <person name="Shi P."/>
            <person name="Liu M."/>
            <person name="Fu X."/>
            <person name="Pan Q."/>
            <person name="Wang Y."/>
            <person name="Lv Z."/>
            <person name="Lu X."/>
            <person name="Zhang F."/>
            <person name="Jiang W."/>
            <person name="Ma Y."/>
            <person name="Chen M."/>
            <person name="Hao X."/>
            <person name="Li L."/>
            <person name="Tang Y."/>
            <person name="Lv G."/>
            <person name="Zhou Y."/>
            <person name="Sun X."/>
            <person name="Brodelius P.E."/>
            <person name="Rose J.K.C."/>
            <person name="Tang K."/>
        </authorList>
    </citation>
    <scope>NUCLEOTIDE SEQUENCE [LARGE SCALE GENOMIC DNA]</scope>
    <source>
        <strain evidence="8">cv. Huhao1</strain>
        <tissue evidence="7">Leaf</tissue>
    </source>
</reference>
<dbReference type="PANTHER" id="PTHR47718">
    <property type="entry name" value="OS01G0519700 PROTEIN"/>
    <property type="match status" value="1"/>
</dbReference>
<dbReference type="InterPro" id="IPR004330">
    <property type="entry name" value="FAR1_DNA_bnd_dom"/>
</dbReference>
<feature type="region of interest" description="Disordered" evidence="5">
    <location>
        <begin position="1"/>
        <end position="53"/>
    </location>
</feature>
<feature type="compositionally biased region" description="Acidic residues" evidence="5">
    <location>
        <begin position="493"/>
        <end position="505"/>
    </location>
</feature>
<organism evidence="7 8">
    <name type="scientific">Artemisia annua</name>
    <name type="common">Sweet wormwood</name>
    <dbReference type="NCBI Taxonomy" id="35608"/>
    <lineage>
        <taxon>Eukaryota</taxon>
        <taxon>Viridiplantae</taxon>
        <taxon>Streptophyta</taxon>
        <taxon>Embryophyta</taxon>
        <taxon>Tracheophyta</taxon>
        <taxon>Spermatophyta</taxon>
        <taxon>Magnoliopsida</taxon>
        <taxon>eudicotyledons</taxon>
        <taxon>Gunneridae</taxon>
        <taxon>Pentapetalae</taxon>
        <taxon>asterids</taxon>
        <taxon>campanulids</taxon>
        <taxon>Asterales</taxon>
        <taxon>Asteraceae</taxon>
        <taxon>Asteroideae</taxon>
        <taxon>Anthemideae</taxon>
        <taxon>Artemisiinae</taxon>
        <taxon>Artemisia</taxon>
    </lineage>
</organism>
<dbReference type="SMART" id="SM00575">
    <property type="entry name" value="ZnF_PMZ"/>
    <property type="match status" value="1"/>
</dbReference>
<gene>
    <name evidence="7" type="ORF">CTI12_AA117100</name>
</gene>
<sequence>MSNSSSNDSMEDEPSTPRSTNNVQDNVVTADSVPQGGSYQPTPPGSKFWIPEAKKKPVEGTEFDTIEQAFLFYQEYAREEGVKQPKKDKPKTDTSSSDIAEVVKVIKRRKRASQRCGCKALLRLRKTPCGNKYVVYTFFEKHNHSLVHENDYKYLRAARKLTFSKQQLLRQLSEANIGPTRAWKITNPYLSLVEFLSHYDTAVDSQRYIYGKNTHNSNYTAPDLKTHLVIEKEAADFYTHTIFYDVQDEIWALLMDCCSLSVQESESCSTFVIRDTEADYRIKGSWVQAKYEVTYVPDPLSAKCTCLRYECYGLLCRHIFYVLRMSRVFHFPKQYLDNRWTKHAMTHRSVDANKASPSSTNSDSVVDDTVREIYSNVEESIHHLVGDIQKLHIYRDDQTALMEKAKLDVPNPPKLNTNEAYARTLGVTEPAELTIFTPTGINNKGQVMRTRRKSKCEIAIELGDKPMRMCKTCRKLARHDSRNCPTKKNKGLEDEDVDQYMDDSD</sequence>
<protein>
    <submittedName>
        <fullName evidence="7">FAR1 DNA binding domain, Zinc finger, SWIM-type, MULE transposase domain, FHY3/FAR1 family</fullName>
    </submittedName>
</protein>
<keyword evidence="3" id="KW-0862">Zinc</keyword>
<keyword evidence="2 4" id="KW-0863">Zinc-finger</keyword>
<dbReference type="InterPro" id="IPR006564">
    <property type="entry name" value="Znf_PMZ"/>
</dbReference>
<evidence type="ECO:0000256" key="2">
    <source>
        <dbReference type="ARBA" id="ARBA00022771"/>
    </source>
</evidence>
<dbReference type="Proteomes" id="UP000245207">
    <property type="component" value="Unassembled WGS sequence"/>
</dbReference>
<feature type="compositionally biased region" description="Polar residues" evidence="5">
    <location>
        <begin position="16"/>
        <end position="29"/>
    </location>
</feature>
<proteinExistence type="predicted"/>